<evidence type="ECO:0000256" key="1">
    <source>
        <dbReference type="SAM" id="Phobius"/>
    </source>
</evidence>
<evidence type="ECO:0000313" key="3">
    <source>
        <dbReference type="Proteomes" id="UP000799118"/>
    </source>
</evidence>
<dbReference type="OrthoDB" id="341353at2759"/>
<keyword evidence="1" id="KW-1133">Transmembrane helix</keyword>
<dbReference type="PROSITE" id="PS51257">
    <property type="entry name" value="PROKAR_LIPOPROTEIN"/>
    <property type="match status" value="1"/>
</dbReference>
<accession>A0A6A4H0W6</accession>
<name>A0A6A4H0W6_9AGAR</name>
<dbReference type="Proteomes" id="UP000799118">
    <property type="component" value="Unassembled WGS sequence"/>
</dbReference>
<keyword evidence="1" id="KW-0812">Transmembrane</keyword>
<sequence>MVDFRVFFCWPCIGASCTRWSLGFTATKQVAWILTTISSFIVTVGSLPFIWNYVCGPGDVKSVRLFPELAVLRNGFFQTYLLAFTNHYPPVQIPSTNDEEPRSPVPILIISHTPSLPHSSNLGLSL</sequence>
<evidence type="ECO:0000313" key="2">
    <source>
        <dbReference type="EMBL" id="KAE9391300.1"/>
    </source>
</evidence>
<dbReference type="AlphaFoldDB" id="A0A6A4H0W6"/>
<organism evidence="2 3">
    <name type="scientific">Gymnopus androsaceus JB14</name>
    <dbReference type="NCBI Taxonomy" id="1447944"/>
    <lineage>
        <taxon>Eukaryota</taxon>
        <taxon>Fungi</taxon>
        <taxon>Dikarya</taxon>
        <taxon>Basidiomycota</taxon>
        <taxon>Agaricomycotina</taxon>
        <taxon>Agaricomycetes</taxon>
        <taxon>Agaricomycetidae</taxon>
        <taxon>Agaricales</taxon>
        <taxon>Marasmiineae</taxon>
        <taxon>Omphalotaceae</taxon>
        <taxon>Gymnopus</taxon>
    </lineage>
</organism>
<keyword evidence="1" id="KW-0472">Membrane</keyword>
<dbReference type="EMBL" id="ML769629">
    <property type="protein sequence ID" value="KAE9391300.1"/>
    <property type="molecule type" value="Genomic_DNA"/>
</dbReference>
<gene>
    <name evidence="2" type="ORF">BT96DRAFT_311689</name>
</gene>
<feature type="transmembrane region" description="Helical" evidence="1">
    <location>
        <begin position="30"/>
        <end position="54"/>
    </location>
</feature>
<keyword evidence="3" id="KW-1185">Reference proteome</keyword>
<protein>
    <submittedName>
        <fullName evidence="2">Uncharacterized protein</fullName>
    </submittedName>
</protein>
<reference evidence="2" key="1">
    <citation type="journal article" date="2019" name="Environ. Microbiol.">
        <title>Fungal ecological strategies reflected in gene transcription - a case study of two litter decomposers.</title>
        <authorList>
            <person name="Barbi F."/>
            <person name="Kohler A."/>
            <person name="Barry K."/>
            <person name="Baskaran P."/>
            <person name="Daum C."/>
            <person name="Fauchery L."/>
            <person name="Ihrmark K."/>
            <person name="Kuo A."/>
            <person name="LaButti K."/>
            <person name="Lipzen A."/>
            <person name="Morin E."/>
            <person name="Grigoriev I.V."/>
            <person name="Henrissat B."/>
            <person name="Lindahl B."/>
            <person name="Martin F."/>
        </authorList>
    </citation>
    <scope>NUCLEOTIDE SEQUENCE</scope>
    <source>
        <strain evidence="2">JB14</strain>
    </source>
</reference>
<proteinExistence type="predicted"/>